<sequence length="75" mass="8631">MDLHTYEYEFEDAVDLCVYKADPLSFTPFIPKLISKMSMLTLLQPVKPLMMRYMAPTSFSRLYDGVDTANDDVCP</sequence>
<evidence type="ECO:0000313" key="1">
    <source>
        <dbReference type="EMBL" id="GFR27784.1"/>
    </source>
</evidence>
<keyword evidence="2" id="KW-1185">Reference proteome</keyword>
<dbReference type="EMBL" id="BMAO01038919">
    <property type="protein sequence ID" value="GFR27784.1"/>
    <property type="molecule type" value="Genomic_DNA"/>
</dbReference>
<comment type="caution">
    <text evidence="1">The sequence shown here is derived from an EMBL/GenBank/DDBJ whole genome shotgun (WGS) entry which is preliminary data.</text>
</comment>
<name>A0A8X6ISR1_TRICU</name>
<dbReference type="Proteomes" id="UP000887116">
    <property type="component" value="Unassembled WGS sequence"/>
</dbReference>
<evidence type="ECO:0000313" key="2">
    <source>
        <dbReference type="Proteomes" id="UP000887116"/>
    </source>
</evidence>
<organism evidence="1 2">
    <name type="scientific">Trichonephila clavata</name>
    <name type="common">Joro spider</name>
    <name type="synonym">Nephila clavata</name>
    <dbReference type="NCBI Taxonomy" id="2740835"/>
    <lineage>
        <taxon>Eukaryota</taxon>
        <taxon>Metazoa</taxon>
        <taxon>Ecdysozoa</taxon>
        <taxon>Arthropoda</taxon>
        <taxon>Chelicerata</taxon>
        <taxon>Arachnida</taxon>
        <taxon>Araneae</taxon>
        <taxon>Araneomorphae</taxon>
        <taxon>Entelegynae</taxon>
        <taxon>Araneoidea</taxon>
        <taxon>Nephilidae</taxon>
        <taxon>Trichonephila</taxon>
    </lineage>
</organism>
<dbReference type="AlphaFoldDB" id="A0A8X6ISR1"/>
<gene>
    <name evidence="1" type="ORF">TNCT_118011</name>
</gene>
<protein>
    <submittedName>
        <fullName evidence="1">Uncharacterized protein</fullName>
    </submittedName>
</protein>
<accession>A0A8X6ISR1</accession>
<proteinExistence type="predicted"/>
<reference evidence="1" key="1">
    <citation type="submission" date="2020-07" db="EMBL/GenBank/DDBJ databases">
        <title>Multicomponent nature underlies the extraordinary mechanical properties of spider dragline silk.</title>
        <authorList>
            <person name="Kono N."/>
            <person name="Nakamura H."/>
            <person name="Mori M."/>
            <person name="Yoshida Y."/>
            <person name="Ohtoshi R."/>
            <person name="Malay A.D."/>
            <person name="Moran D.A.P."/>
            <person name="Tomita M."/>
            <person name="Numata K."/>
            <person name="Arakawa K."/>
        </authorList>
    </citation>
    <scope>NUCLEOTIDE SEQUENCE</scope>
</reference>